<accession>A0A5J6SLP9</accession>
<reference evidence="1 2" key="1">
    <citation type="submission" date="2018-07" db="EMBL/GenBank/DDBJ databases">
        <title>Complete genome sequence of Psychrobacillus sp. PB01, isolated from iceberg, and comparative genome analysis of Psychrobacillus strains.</title>
        <authorList>
            <person name="Lee P.C."/>
        </authorList>
    </citation>
    <scope>NUCLEOTIDE SEQUENCE [LARGE SCALE GENOMIC DNA]</scope>
    <source>
        <strain evidence="1 2">PB01</strain>
    </source>
</reference>
<proteinExistence type="predicted"/>
<gene>
    <name evidence="1" type="ORF">PB01_08260</name>
</gene>
<protein>
    <submittedName>
        <fullName evidence="1">Uncharacterized protein</fullName>
    </submittedName>
</protein>
<evidence type="ECO:0000313" key="2">
    <source>
        <dbReference type="Proteomes" id="UP000325517"/>
    </source>
</evidence>
<organism evidence="1 2">
    <name type="scientific">Psychrobacillus glaciei</name>
    <dbReference type="NCBI Taxonomy" id="2283160"/>
    <lineage>
        <taxon>Bacteria</taxon>
        <taxon>Bacillati</taxon>
        <taxon>Bacillota</taxon>
        <taxon>Bacilli</taxon>
        <taxon>Bacillales</taxon>
        <taxon>Bacillaceae</taxon>
        <taxon>Psychrobacillus</taxon>
    </lineage>
</organism>
<name>A0A5J6SLP9_9BACI</name>
<keyword evidence="2" id="KW-1185">Reference proteome</keyword>
<dbReference type="AlphaFoldDB" id="A0A5J6SLP9"/>
<sequence length="156" mass="18724">MNEYVNNSLEPLQQWYCDNCGEVIEKAEEGWLEWYRDIDKGNAFRKGKGFRIVHHNQRCMYNEKELFKQNKLTADMHLDHYVGPDGLVYLLSKIQYDQVEDNAEIVEIIRRLHVPYYEEALKYHNIAEEKGYFDGENEVTRYTTSTSKYILNHYKK</sequence>
<evidence type="ECO:0000313" key="1">
    <source>
        <dbReference type="EMBL" id="QFF98826.1"/>
    </source>
</evidence>
<dbReference type="EMBL" id="CP031223">
    <property type="protein sequence ID" value="QFF98826.1"/>
    <property type="molecule type" value="Genomic_DNA"/>
</dbReference>
<dbReference type="RefSeq" id="WP_151699761.1">
    <property type="nucleotide sequence ID" value="NZ_CP031223.1"/>
</dbReference>
<dbReference type="Proteomes" id="UP000325517">
    <property type="component" value="Chromosome"/>
</dbReference>
<dbReference type="OrthoDB" id="1494490at2"/>
<dbReference type="KEGG" id="psyo:PB01_08260"/>